<dbReference type="Pfam" id="PF14134">
    <property type="entry name" value="DUF4301"/>
    <property type="match status" value="1"/>
</dbReference>
<proteinExistence type="predicted"/>
<dbReference type="EMBL" id="BAAAFG010000015">
    <property type="protein sequence ID" value="GAA0872587.1"/>
    <property type="molecule type" value="Genomic_DNA"/>
</dbReference>
<dbReference type="Proteomes" id="UP001500507">
    <property type="component" value="Unassembled WGS sequence"/>
</dbReference>
<dbReference type="InterPro" id="IPR029044">
    <property type="entry name" value="Nucleotide-diphossugar_trans"/>
</dbReference>
<evidence type="ECO:0000259" key="1">
    <source>
        <dbReference type="Pfam" id="PF14134"/>
    </source>
</evidence>
<evidence type="ECO:0000313" key="3">
    <source>
        <dbReference type="Proteomes" id="UP001500507"/>
    </source>
</evidence>
<keyword evidence="3" id="KW-1185">Reference proteome</keyword>
<comment type="caution">
    <text evidence="2">The sequence shown here is derived from an EMBL/GenBank/DDBJ whole genome shotgun (WGS) entry which is preliminary data.</text>
</comment>
<dbReference type="InterPro" id="IPR025393">
    <property type="entry name" value="DUF4301"/>
</dbReference>
<organism evidence="2 3">
    <name type="scientific">Gangjinia marincola</name>
    <dbReference type="NCBI Taxonomy" id="578463"/>
    <lineage>
        <taxon>Bacteria</taxon>
        <taxon>Pseudomonadati</taxon>
        <taxon>Bacteroidota</taxon>
        <taxon>Flavobacteriia</taxon>
        <taxon>Flavobacteriales</taxon>
        <taxon>Flavobacteriaceae</taxon>
        <taxon>Gangjinia</taxon>
    </lineage>
</organism>
<accession>A0ABP3XW24</accession>
<gene>
    <name evidence="2" type="ORF">GCM10009117_17340</name>
</gene>
<reference evidence="3" key="1">
    <citation type="journal article" date="2019" name="Int. J. Syst. Evol. Microbiol.">
        <title>The Global Catalogue of Microorganisms (GCM) 10K type strain sequencing project: providing services to taxonomists for standard genome sequencing and annotation.</title>
        <authorList>
            <consortium name="The Broad Institute Genomics Platform"/>
            <consortium name="The Broad Institute Genome Sequencing Center for Infectious Disease"/>
            <person name="Wu L."/>
            <person name="Ma J."/>
        </authorList>
    </citation>
    <scope>NUCLEOTIDE SEQUENCE [LARGE SCALE GENOMIC DNA]</scope>
    <source>
        <strain evidence="3">JCM 16082</strain>
    </source>
</reference>
<evidence type="ECO:0000313" key="2">
    <source>
        <dbReference type="EMBL" id="GAA0872587.1"/>
    </source>
</evidence>
<sequence length="518" mass="58106">MKLEQKDITAIKEHGLSLLTAEKQLATFERGIAPIKIKEAATIGHGILKLGEDEQKDLVRLYEKKSSQYTIVKFVPASGAASRMFKSLFSFLDQYDPSKESVNEFVERTNNKDIKTFFDGLKKFPFYEEVVAIMSGKGEVDLGQNEHKVIFVKTLLTSSGLNYGHHPKGVLAFHKYDNRTVTPFEEHLFEGASYASTYGKSHLHFTISPQHKELFESIFTKTEDYVSKATQTNFKVDYSAQKNATDTIAVNMQNEPYRQSNGKLLLRPGGHGALIENLNDIEADLIFIKNIDNVVTTEHEEEVVHYKKVLGGKLLELQTAAYGFMNELNNKEVKTEVINETHTFLTHQLKVVLPEGFLRLSKTDQIDQLQNYLNRPIRICGMVKNEGEPGGGPFWVEHQNGSVSLQIVESAQVDLTDDSQKEILTTSTHFNPVDIVCGVKGFKGDKLNLLDFVDPEAGFITEKTVEGNPIKALELPGLWNGAMAKWNTVFVEVPLNTFNPVKTVNDLLKPTHQAKGGR</sequence>
<name>A0ABP3XW24_9FLAO</name>
<dbReference type="SUPFAM" id="SSF53448">
    <property type="entry name" value="Nucleotide-diphospho-sugar transferases"/>
    <property type="match status" value="1"/>
</dbReference>
<dbReference type="RefSeq" id="WP_343766162.1">
    <property type="nucleotide sequence ID" value="NZ_BAAAFG010000015.1"/>
</dbReference>
<protein>
    <recommendedName>
        <fullName evidence="1">DUF4301 domain-containing protein</fullName>
    </recommendedName>
</protein>
<feature type="domain" description="DUF4301" evidence="1">
    <location>
        <begin position="5"/>
        <end position="513"/>
    </location>
</feature>